<evidence type="ECO:0000313" key="3">
    <source>
        <dbReference type="Proteomes" id="UP000054359"/>
    </source>
</evidence>
<organism evidence="2 3">
    <name type="scientific">Stegodyphus mimosarum</name>
    <name type="common">African social velvet spider</name>
    <dbReference type="NCBI Taxonomy" id="407821"/>
    <lineage>
        <taxon>Eukaryota</taxon>
        <taxon>Metazoa</taxon>
        <taxon>Ecdysozoa</taxon>
        <taxon>Arthropoda</taxon>
        <taxon>Chelicerata</taxon>
        <taxon>Arachnida</taxon>
        <taxon>Araneae</taxon>
        <taxon>Araneomorphae</taxon>
        <taxon>Entelegynae</taxon>
        <taxon>Eresoidea</taxon>
        <taxon>Eresidae</taxon>
        <taxon>Stegodyphus</taxon>
    </lineage>
</organism>
<dbReference type="EMBL" id="KK122121">
    <property type="protein sequence ID" value="KFM81958.1"/>
    <property type="molecule type" value="Genomic_DNA"/>
</dbReference>
<sequence length="163" mass="18863">MSSPSHTTEYSYLGPLSTSTLYGHNEDWQWSPEDQYNHYTYLTSSTTSQEPLDYSIGSSMFFSGEENVDSSSYKGKSMNSDGGYPVDNERHEERPPDEQVFETLGQTVKQDPYQYEDYDEIPPQPKKRGRKKKEPNGISYEYIHTPDGVKCIKQERITETFKQ</sequence>
<protein>
    <submittedName>
        <fullName evidence="2">Uncharacterized protein</fullName>
    </submittedName>
</protein>
<dbReference type="AlphaFoldDB" id="A0A087UX69"/>
<feature type="non-terminal residue" evidence="2">
    <location>
        <position position="163"/>
    </location>
</feature>
<keyword evidence="3" id="KW-1185">Reference proteome</keyword>
<feature type="region of interest" description="Disordered" evidence="1">
    <location>
        <begin position="64"/>
        <end position="142"/>
    </location>
</feature>
<evidence type="ECO:0000256" key="1">
    <source>
        <dbReference type="SAM" id="MobiDB-lite"/>
    </source>
</evidence>
<dbReference type="OMA" id="HEERPPD"/>
<accession>A0A087UX69</accession>
<feature type="compositionally biased region" description="Basic and acidic residues" evidence="1">
    <location>
        <begin position="87"/>
        <end position="97"/>
    </location>
</feature>
<name>A0A087UX69_STEMI</name>
<dbReference type="OrthoDB" id="6431231at2759"/>
<reference evidence="2 3" key="1">
    <citation type="submission" date="2013-11" db="EMBL/GenBank/DDBJ databases">
        <title>Genome sequencing of Stegodyphus mimosarum.</title>
        <authorList>
            <person name="Bechsgaard J."/>
        </authorList>
    </citation>
    <scope>NUCLEOTIDE SEQUENCE [LARGE SCALE GENOMIC DNA]</scope>
</reference>
<dbReference type="Proteomes" id="UP000054359">
    <property type="component" value="Unassembled WGS sequence"/>
</dbReference>
<proteinExistence type="predicted"/>
<gene>
    <name evidence="2" type="ORF">X975_04234</name>
</gene>
<evidence type="ECO:0000313" key="2">
    <source>
        <dbReference type="EMBL" id="KFM81958.1"/>
    </source>
</evidence>
<feature type="compositionally biased region" description="Polar residues" evidence="1">
    <location>
        <begin position="69"/>
        <end position="80"/>
    </location>
</feature>